<dbReference type="Proteomes" id="UP000325797">
    <property type="component" value="Chromosome"/>
</dbReference>
<feature type="chain" id="PRO_5023897900" evidence="1">
    <location>
        <begin position="23"/>
        <end position="188"/>
    </location>
</feature>
<protein>
    <submittedName>
        <fullName evidence="2">Uncharacterized protein</fullName>
    </submittedName>
</protein>
<sequence>MHRALGAALLLLVLAASSEALAAPLEKVDCKQLNIAPLIAPDADWVECYRAHEARPGNSINGIVADYQVLMADARTHVVHIQTGKSGPNTYFFKDSIESRLKGFDELEKVSEFAGEPEFGDYEMVRFQSNLWKVATDCIGFLKYTHASYTQGGGGGAGSYIVGYDCWRGTAPDRAAVEAMLGSIKFPN</sequence>
<feature type="signal peptide" evidence="1">
    <location>
        <begin position="1"/>
        <end position="22"/>
    </location>
</feature>
<evidence type="ECO:0000256" key="1">
    <source>
        <dbReference type="SAM" id="SignalP"/>
    </source>
</evidence>
<gene>
    <name evidence="2" type="ORF">FRZ61_15890</name>
</gene>
<proteinExistence type="predicted"/>
<organism evidence="2 3">
    <name type="scientific">Hypericibacter adhaerens</name>
    <dbReference type="NCBI Taxonomy" id="2602016"/>
    <lineage>
        <taxon>Bacteria</taxon>
        <taxon>Pseudomonadati</taxon>
        <taxon>Pseudomonadota</taxon>
        <taxon>Alphaproteobacteria</taxon>
        <taxon>Rhodospirillales</taxon>
        <taxon>Dongiaceae</taxon>
        <taxon>Hypericibacter</taxon>
    </lineage>
</organism>
<name>A0A5J6MZD9_9PROT</name>
<accession>A0A5J6MZD9</accession>
<dbReference type="AlphaFoldDB" id="A0A5J6MZD9"/>
<dbReference type="EMBL" id="CP042582">
    <property type="protein sequence ID" value="QEX21660.1"/>
    <property type="molecule type" value="Genomic_DNA"/>
</dbReference>
<evidence type="ECO:0000313" key="3">
    <source>
        <dbReference type="Proteomes" id="UP000325797"/>
    </source>
</evidence>
<evidence type="ECO:0000313" key="2">
    <source>
        <dbReference type="EMBL" id="QEX21660.1"/>
    </source>
</evidence>
<keyword evidence="1" id="KW-0732">Signal</keyword>
<dbReference type="KEGG" id="hadh:FRZ61_15890"/>
<keyword evidence="3" id="KW-1185">Reference proteome</keyword>
<reference evidence="2 3" key="1">
    <citation type="submission" date="2019-08" db="EMBL/GenBank/DDBJ databases">
        <title>Hyperibacter terrae gen. nov., sp. nov. and Hyperibacter viscosus sp. nov., two new members in the family Rhodospirillaceae isolated from the rhizosphere of Hypericum perforatum.</title>
        <authorList>
            <person name="Noviana Z."/>
        </authorList>
    </citation>
    <scope>NUCLEOTIDE SEQUENCE [LARGE SCALE GENOMIC DNA]</scope>
    <source>
        <strain evidence="2 3">R5959</strain>
    </source>
</reference>